<name>A0A2P6TKA8_CHLSO</name>
<dbReference type="PRINTS" id="PR00352">
    <property type="entry name" value="3FE4SFRDOXIN"/>
</dbReference>
<keyword evidence="2" id="KW-0408">Iron</keyword>
<dbReference type="Pfam" id="PF13370">
    <property type="entry name" value="Fer4_13"/>
    <property type="match status" value="1"/>
</dbReference>
<evidence type="ECO:0000313" key="7">
    <source>
        <dbReference type="EMBL" id="PRW44523.1"/>
    </source>
</evidence>
<dbReference type="GO" id="GO:0009055">
    <property type="term" value="F:electron transfer activity"/>
    <property type="evidence" value="ECO:0007669"/>
    <property type="project" value="InterPro"/>
</dbReference>
<dbReference type="CDD" id="cd06257">
    <property type="entry name" value="DnaJ"/>
    <property type="match status" value="1"/>
</dbReference>
<dbReference type="InterPro" id="IPR036869">
    <property type="entry name" value="J_dom_sf"/>
</dbReference>
<dbReference type="PROSITE" id="PS51379">
    <property type="entry name" value="4FE4S_FER_2"/>
    <property type="match status" value="1"/>
</dbReference>
<keyword evidence="7" id="KW-0346">Stress response</keyword>
<dbReference type="PANTHER" id="PTHR44579:SF2">
    <property type="entry name" value="OS01G0730500 PROTEIN"/>
    <property type="match status" value="1"/>
</dbReference>
<dbReference type="OrthoDB" id="376357at2759"/>
<sequence length="362" mass="38979">MVQLTAVAALQAAPRGPWAPRSCPSAAAAAGAAASCAWPAHAPQARLLAGSRSRGSLTRLHVAYQQAPSSSDTDEDADYYKILGVSYTASTDEIKRAYRRLAKEYHPDVSADDEATEFAMFLNDVYQTLSDPDKRTAYDAIAGFEIGGVNPFVDTSYERDQARQQERGVFVDEFTCIGCKNCNNVCPSTFMMEEEWGRARVRDQGVDGVEKLQEAIDTCPVSCIHWVTAPQLTLLEETMGRMERVAAWLLMTGGGKGANLNVFMEAATAWEKRQSALRARAQAEAGWAPFWARSTPATGSSMQDAARAAAEGGGGSSTLGRGVNAATIAKASRKWRDWQRTKRNKAAALITASSSVSSSTDA</sequence>
<evidence type="ECO:0000313" key="8">
    <source>
        <dbReference type="Proteomes" id="UP000239899"/>
    </source>
</evidence>
<keyword evidence="8" id="KW-1185">Reference proteome</keyword>
<evidence type="ECO:0000256" key="2">
    <source>
        <dbReference type="ARBA" id="ARBA00023004"/>
    </source>
</evidence>
<dbReference type="InterPro" id="IPR017900">
    <property type="entry name" value="4Fe4S_Fe_S_CS"/>
</dbReference>
<evidence type="ECO:0000259" key="5">
    <source>
        <dbReference type="PROSITE" id="PS50076"/>
    </source>
</evidence>
<comment type="caution">
    <text evidence="7">The sequence shown here is derived from an EMBL/GenBank/DDBJ whole genome shotgun (WGS) entry which is preliminary data.</text>
</comment>
<keyword evidence="3" id="KW-0411">Iron-sulfur</keyword>
<dbReference type="PROSITE" id="PS50076">
    <property type="entry name" value="DNAJ_2"/>
    <property type="match status" value="1"/>
</dbReference>
<dbReference type="Proteomes" id="UP000239899">
    <property type="component" value="Unassembled WGS sequence"/>
</dbReference>
<feature type="domain" description="4Fe-4S ferredoxin-type" evidence="6">
    <location>
        <begin position="167"/>
        <end position="195"/>
    </location>
</feature>
<dbReference type="Pfam" id="PF00226">
    <property type="entry name" value="DnaJ"/>
    <property type="match status" value="1"/>
</dbReference>
<dbReference type="GO" id="GO:0005506">
    <property type="term" value="F:iron ion binding"/>
    <property type="evidence" value="ECO:0007669"/>
    <property type="project" value="InterPro"/>
</dbReference>
<dbReference type="GO" id="GO:0051536">
    <property type="term" value="F:iron-sulfur cluster binding"/>
    <property type="evidence" value="ECO:0007669"/>
    <property type="project" value="UniProtKB-KW"/>
</dbReference>
<evidence type="ECO:0000256" key="4">
    <source>
        <dbReference type="SAM" id="MobiDB-lite"/>
    </source>
</evidence>
<evidence type="ECO:0000259" key="6">
    <source>
        <dbReference type="PROSITE" id="PS51379"/>
    </source>
</evidence>
<feature type="region of interest" description="Disordered" evidence="4">
    <location>
        <begin position="292"/>
        <end position="321"/>
    </location>
</feature>
<organism evidence="7 8">
    <name type="scientific">Chlorella sorokiniana</name>
    <name type="common">Freshwater green alga</name>
    <dbReference type="NCBI Taxonomy" id="3076"/>
    <lineage>
        <taxon>Eukaryota</taxon>
        <taxon>Viridiplantae</taxon>
        <taxon>Chlorophyta</taxon>
        <taxon>core chlorophytes</taxon>
        <taxon>Trebouxiophyceae</taxon>
        <taxon>Chlorellales</taxon>
        <taxon>Chlorellaceae</taxon>
        <taxon>Chlorella clade</taxon>
        <taxon>Chlorella</taxon>
    </lineage>
</organism>
<dbReference type="InterPro" id="IPR017896">
    <property type="entry name" value="4Fe4S_Fe-S-bd"/>
</dbReference>
<dbReference type="InterPro" id="IPR001080">
    <property type="entry name" value="3Fe4S_ferredoxin"/>
</dbReference>
<dbReference type="PROSITE" id="PS00198">
    <property type="entry name" value="4FE4S_FER_1"/>
    <property type="match status" value="1"/>
</dbReference>
<protein>
    <submittedName>
        <fullName evidence="7">DNAJ heat shock N-terminal domain-containing</fullName>
    </submittedName>
</protein>
<gene>
    <name evidence="7" type="ORF">C2E21_6831</name>
</gene>
<proteinExistence type="predicted"/>
<reference evidence="7 8" key="1">
    <citation type="journal article" date="2018" name="Plant J.">
        <title>Genome sequences of Chlorella sorokiniana UTEX 1602 and Micractinium conductrix SAG 241.80: implications to maltose excretion by a green alga.</title>
        <authorList>
            <person name="Arriola M.B."/>
            <person name="Velmurugan N."/>
            <person name="Zhang Y."/>
            <person name="Plunkett M.H."/>
            <person name="Hondzo H."/>
            <person name="Barney B.M."/>
        </authorList>
    </citation>
    <scope>NUCLEOTIDE SEQUENCE [LARGE SCALE GENOMIC DNA]</scope>
    <source>
        <strain evidence="8">UTEX 1602</strain>
    </source>
</reference>
<accession>A0A2P6TKA8</accession>
<keyword evidence="1" id="KW-0479">Metal-binding</keyword>
<dbReference type="EMBL" id="LHPG02000013">
    <property type="protein sequence ID" value="PRW44523.1"/>
    <property type="molecule type" value="Genomic_DNA"/>
</dbReference>
<dbReference type="PANTHER" id="PTHR44579">
    <property type="entry name" value="OS01G0730500 PROTEIN"/>
    <property type="match status" value="1"/>
</dbReference>
<feature type="domain" description="J" evidence="5">
    <location>
        <begin position="78"/>
        <end position="142"/>
    </location>
</feature>
<evidence type="ECO:0000256" key="3">
    <source>
        <dbReference type="ARBA" id="ARBA00023014"/>
    </source>
</evidence>
<dbReference type="AlphaFoldDB" id="A0A2P6TKA8"/>
<dbReference type="PRINTS" id="PR00625">
    <property type="entry name" value="JDOMAIN"/>
</dbReference>
<evidence type="ECO:0000256" key="1">
    <source>
        <dbReference type="ARBA" id="ARBA00022723"/>
    </source>
</evidence>
<dbReference type="InterPro" id="IPR001623">
    <property type="entry name" value="DnaJ_domain"/>
</dbReference>
<dbReference type="STRING" id="3076.A0A2P6TKA8"/>
<dbReference type="SUPFAM" id="SSF46565">
    <property type="entry name" value="Chaperone J-domain"/>
    <property type="match status" value="1"/>
</dbReference>
<dbReference type="Gene3D" id="3.30.70.20">
    <property type="match status" value="1"/>
</dbReference>
<dbReference type="Gene3D" id="1.10.287.110">
    <property type="entry name" value="DnaJ domain"/>
    <property type="match status" value="1"/>
</dbReference>
<dbReference type="SUPFAM" id="SSF54862">
    <property type="entry name" value="4Fe-4S ferredoxins"/>
    <property type="match status" value="1"/>
</dbReference>
<dbReference type="SMART" id="SM00271">
    <property type="entry name" value="DnaJ"/>
    <property type="match status" value="1"/>
</dbReference>